<evidence type="ECO:0000313" key="1">
    <source>
        <dbReference type="EMBL" id="RKD31735.1"/>
    </source>
</evidence>
<dbReference type="SUPFAM" id="SSF69304">
    <property type="entry name" value="Tricorn protease N-terminal domain"/>
    <property type="match status" value="1"/>
</dbReference>
<name>A0A419T2P3_9FIRM</name>
<dbReference type="RefSeq" id="WP_120196891.1">
    <property type="nucleotide sequence ID" value="NZ_MCIA01000016.1"/>
</dbReference>
<dbReference type="Proteomes" id="UP000284277">
    <property type="component" value="Unassembled WGS sequence"/>
</dbReference>
<sequence>MTKKIRGFLLPFILLCIMFLSGCYIQSEKGMSDNSSLNKVQAYHVTFDNSALRTYIDVYETKLLYMDISDSNADFYIYNFQDGSNKKILSLENFVLKGISNAFINDTLYFYVSLDNGSDLENNLYAVNFTEDTMYVESKNLYSQKLIPLTNLDDKLVSLQGNNLETGNFSSFMETIDGEKKTRQVTLSSGSGSQGLEAENLSRQIIYITSDNTYLYAIEKDNSDSDMKCFIAKYDKNFSFISEVEITDLLKKYEITSGVGSFSVFDNYFSITDYSNNTIVCNFAEGDNRVALYKNDVEYVRDHTDSSPDKFLYKRNTNEIYRLDPGTGKVQIQKLDLGNDTSNIRVVLSYEENLLVVKQPNLDGDKNEDVYLIPKTMN</sequence>
<evidence type="ECO:0000313" key="2">
    <source>
        <dbReference type="Proteomes" id="UP000284277"/>
    </source>
</evidence>
<evidence type="ECO:0008006" key="3">
    <source>
        <dbReference type="Google" id="ProtNLM"/>
    </source>
</evidence>
<proteinExistence type="predicted"/>
<comment type="caution">
    <text evidence="1">The sequence shown here is derived from an EMBL/GenBank/DDBJ whole genome shotgun (WGS) entry which is preliminary data.</text>
</comment>
<dbReference type="EMBL" id="MCIA01000016">
    <property type="protein sequence ID" value="RKD31735.1"/>
    <property type="molecule type" value="Genomic_DNA"/>
</dbReference>
<dbReference type="PROSITE" id="PS51257">
    <property type="entry name" value="PROKAR_LIPOPROTEIN"/>
    <property type="match status" value="1"/>
</dbReference>
<dbReference type="OrthoDB" id="1889591at2"/>
<dbReference type="AlphaFoldDB" id="A0A419T2P3"/>
<organism evidence="1 2">
    <name type="scientific">Lacrimispora algidixylanolytica</name>
    <dbReference type="NCBI Taxonomy" id="94868"/>
    <lineage>
        <taxon>Bacteria</taxon>
        <taxon>Bacillati</taxon>
        <taxon>Bacillota</taxon>
        <taxon>Clostridia</taxon>
        <taxon>Lachnospirales</taxon>
        <taxon>Lachnospiraceae</taxon>
        <taxon>Lacrimispora</taxon>
    </lineage>
</organism>
<protein>
    <recommendedName>
        <fullName evidence="3">DUF5050 domain-containing protein</fullName>
    </recommendedName>
</protein>
<keyword evidence="2" id="KW-1185">Reference proteome</keyword>
<reference evidence="1 2" key="1">
    <citation type="submission" date="2016-08" db="EMBL/GenBank/DDBJ databases">
        <title>A new outlook on sporulation: Clostridium algidixylanolyticum.</title>
        <authorList>
            <person name="Poppleton D.I."/>
            <person name="Gribaldo S."/>
        </authorList>
    </citation>
    <scope>NUCLEOTIDE SEQUENCE [LARGE SCALE GENOMIC DNA]</scope>
    <source>
        <strain evidence="1 2">SPL73</strain>
    </source>
</reference>
<accession>A0A419T2P3</accession>
<gene>
    <name evidence="1" type="ORF">BET01_19635</name>
</gene>